<reference evidence="1 2" key="1">
    <citation type="submission" date="2017-10" db="EMBL/GenBank/DDBJ databases">
        <title>Genome announcement of Methylocella silvestris TVC from permafrost.</title>
        <authorList>
            <person name="Wang J."/>
            <person name="Geng K."/>
            <person name="Ul-Haque F."/>
            <person name="Crombie A.T."/>
            <person name="Street L.E."/>
            <person name="Wookey P.A."/>
            <person name="Murrell J.C."/>
            <person name="Pratscher J."/>
        </authorList>
    </citation>
    <scope>NUCLEOTIDE SEQUENCE [LARGE SCALE GENOMIC DNA]</scope>
    <source>
        <strain evidence="1 2">TVC</strain>
    </source>
</reference>
<sequence>MTITGFFSAHSNGTDQTARVLVWEQMLHQALRLLEEAQRRVCSPDGQEQLRKLDGWWRVTKSKLNGKVCLVPSEEAISEALCTEMERIRDEIVLKKFPVDATMAGVDTLAVASEQPRKIKTGIGKRSKPTDIRIYRLNSDNLDLRIEAKVVLREADIKNAYLSGSGLKRFSDPREPYTNREIGGMVAYALTDDKATWLARIDHALRVSTPPVPTFKHRIQTSPDETLFSRVPCATGTSVRNEVLVFHVVLEFACEPDARP</sequence>
<dbReference type="OrthoDB" id="8438086at2"/>
<dbReference type="EMBL" id="PDZR01000043">
    <property type="protein sequence ID" value="PNG24232.1"/>
    <property type="molecule type" value="Genomic_DNA"/>
</dbReference>
<gene>
    <name evidence="1" type="ORF">CR492_19790</name>
</gene>
<accession>A0A2J7TBT7</accession>
<name>A0A2J7TBT7_METSI</name>
<comment type="caution">
    <text evidence="1">The sequence shown here is derived from an EMBL/GenBank/DDBJ whole genome shotgun (WGS) entry which is preliminary data.</text>
</comment>
<dbReference type="Proteomes" id="UP000236286">
    <property type="component" value="Unassembled WGS sequence"/>
</dbReference>
<evidence type="ECO:0000313" key="2">
    <source>
        <dbReference type="Proteomes" id="UP000236286"/>
    </source>
</evidence>
<proteinExistence type="predicted"/>
<dbReference type="AlphaFoldDB" id="A0A2J7TBT7"/>
<evidence type="ECO:0000313" key="1">
    <source>
        <dbReference type="EMBL" id="PNG24232.1"/>
    </source>
</evidence>
<protein>
    <submittedName>
        <fullName evidence="1">Uncharacterized protein</fullName>
    </submittedName>
</protein>
<dbReference type="RefSeq" id="WP_102845440.1">
    <property type="nucleotide sequence ID" value="NZ_PDZR01000043.1"/>
</dbReference>
<organism evidence="1 2">
    <name type="scientific">Methylocella silvestris</name>
    <dbReference type="NCBI Taxonomy" id="199596"/>
    <lineage>
        <taxon>Bacteria</taxon>
        <taxon>Pseudomonadati</taxon>
        <taxon>Pseudomonadota</taxon>
        <taxon>Alphaproteobacteria</taxon>
        <taxon>Hyphomicrobiales</taxon>
        <taxon>Beijerinckiaceae</taxon>
        <taxon>Methylocella</taxon>
    </lineage>
</organism>